<accession>A0A6J6UAM6</accession>
<protein>
    <submittedName>
        <fullName evidence="1">Unannotated protein</fullName>
    </submittedName>
</protein>
<gene>
    <name evidence="1" type="ORF">UFOPK2809_01187</name>
</gene>
<name>A0A6J6UAM6_9ZZZZ</name>
<proteinExistence type="predicted"/>
<dbReference type="AlphaFoldDB" id="A0A6J6UAM6"/>
<dbReference type="EMBL" id="CAEZZA010000180">
    <property type="protein sequence ID" value="CAB4756832.1"/>
    <property type="molecule type" value="Genomic_DNA"/>
</dbReference>
<evidence type="ECO:0000313" key="1">
    <source>
        <dbReference type="EMBL" id="CAB4756832.1"/>
    </source>
</evidence>
<sequence length="33" mass="3522">MIEDLTTYAKAHPEDLQDVALVALGQVPTAVVI</sequence>
<reference evidence="1" key="1">
    <citation type="submission" date="2020-05" db="EMBL/GenBank/DDBJ databases">
        <authorList>
            <person name="Chiriac C."/>
            <person name="Salcher M."/>
            <person name="Ghai R."/>
            <person name="Kavagutti S V."/>
        </authorList>
    </citation>
    <scope>NUCLEOTIDE SEQUENCE</scope>
</reference>
<organism evidence="1">
    <name type="scientific">freshwater metagenome</name>
    <dbReference type="NCBI Taxonomy" id="449393"/>
    <lineage>
        <taxon>unclassified sequences</taxon>
        <taxon>metagenomes</taxon>
        <taxon>ecological metagenomes</taxon>
    </lineage>
</organism>